<dbReference type="SMART" id="SM01006">
    <property type="entry name" value="AlcB"/>
    <property type="match status" value="1"/>
</dbReference>
<dbReference type="InterPro" id="IPR000182">
    <property type="entry name" value="GNAT_dom"/>
</dbReference>
<dbReference type="PANTHER" id="PTHR31438:SF1">
    <property type="entry name" value="LYSINE N-ACYLTRANSFERASE C17G9.06C-RELATED"/>
    <property type="match status" value="1"/>
</dbReference>
<dbReference type="Gene3D" id="3.40.630.30">
    <property type="match status" value="1"/>
</dbReference>
<dbReference type="InterPro" id="IPR019432">
    <property type="entry name" value="Acyltransferase_MbtK/IucB-like"/>
</dbReference>
<evidence type="ECO:0000256" key="8">
    <source>
        <dbReference type="ARBA" id="ARBA00029660"/>
    </source>
</evidence>
<evidence type="ECO:0000256" key="9">
    <source>
        <dbReference type="ARBA" id="ARBA00048923"/>
    </source>
</evidence>
<dbReference type="InterPro" id="IPR016181">
    <property type="entry name" value="Acyl_CoA_acyltransferase"/>
</dbReference>
<dbReference type="RefSeq" id="WP_027814019.1">
    <property type="nucleotide sequence ID" value="NG_052056.1"/>
</dbReference>
<evidence type="ECO:0000256" key="7">
    <source>
        <dbReference type="ARBA" id="ARBA00023315"/>
    </source>
</evidence>
<dbReference type="NCBIfam" id="TIGR04431">
    <property type="entry name" value="N6_acetyl_AAC6"/>
    <property type="match status" value="1"/>
</dbReference>
<evidence type="ECO:0000256" key="2">
    <source>
        <dbReference type="ARBA" id="ARBA00011738"/>
    </source>
</evidence>
<dbReference type="PROSITE" id="PS51186">
    <property type="entry name" value="GNAT"/>
    <property type="match status" value="1"/>
</dbReference>
<accession>A0A0A7EBV5</accession>
<evidence type="ECO:0000256" key="1">
    <source>
        <dbReference type="ARBA" id="ARBA00004924"/>
    </source>
</evidence>
<dbReference type="AlphaFoldDB" id="A0A0A7EBV5"/>
<organism evidence="12">
    <name type="scientific">Enterobacter cloacae</name>
    <dbReference type="NCBI Taxonomy" id="550"/>
    <lineage>
        <taxon>Bacteria</taxon>
        <taxon>Pseudomonadati</taxon>
        <taxon>Pseudomonadota</taxon>
        <taxon>Gammaproteobacteria</taxon>
        <taxon>Enterobacterales</taxon>
        <taxon>Enterobacteriaceae</taxon>
        <taxon>Enterobacter</taxon>
        <taxon>Enterobacter cloacae complex</taxon>
    </lineage>
</organism>
<comment type="subunit">
    <text evidence="2">Homodimer.</text>
</comment>
<evidence type="ECO:0000256" key="5">
    <source>
        <dbReference type="ARBA" id="ARBA00022679"/>
    </source>
</evidence>
<reference evidence="12" key="1">
    <citation type="submission" date="2014-04" db="EMBL/GenBank/DDBJ databases">
        <title>VIM-2 and VIM-11 Enzymes in Novel Class 1 Integrons in Clinical Strains of Enterobacter cloacae from Argentina.</title>
        <authorList>
            <person name="De Belder D."/>
            <person name="Faccone D."/>
            <person name="Rapoport M."/>
            <person name="Pasteran F."/>
            <person name="Petroni A."/>
            <person name="Corso A."/>
            <person name="Gomez S."/>
        </authorList>
    </citation>
    <scope>NUCLEOTIDE SEQUENCE</scope>
    <source>
        <strain evidence="12">M13532</strain>
    </source>
</reference>
<dbReference type="SUPFAM" id="SSF55729">
    <property type="entry name" value="Acyl-CoA N-acyltransferases (Nat)"/>
    <property type="match status" value="1"/>
</dbReference>
<protein>
    <recommendedName>
        <fullName evidence="4">Aminoglycoside N(6')-acetyltransferase type 1</fullName>
        <ecNumber evidence="3">2.3.1.82</ecNumber>
    </recommendedName>
    <alternativeName>
        <fullName evidence="10">AAC(6')-I</fullName>
    </alternativeName>
    <alternativeName>
        <fullName evidence="8">Aminoglycoside resistance protein</fullName>
    </alternativeName>
</protein>
<evidence type="ECO:0000256" key="3">
    <source>
        <dbReference type="ARBA" id="ARBA00012888"/>
    </source>
</evidence>
<evidence type="ECO:0000256" key="6">
    <source>
        <dbReference type="ARBA" id="ARBA00023251"/>
    </source>
</evidence>
<dbReference type="GO" id="GO:0019290">
    <property type="term" value="P:siderophore biosynthetic process"/>
    <property type="evidence" value="ECO:0007669"/>
    <property type="project" value="InterPro"/>
</dbReference>
<keyword evidence="7" id="KW-0012">Acyltransferase</keyword>
<evidence type="ECO:0000256" key="10">
    <source>
        <dbReference type="ARBA" id="ARBA00079472"/>
    </source>
</evidence>
<dbReference type="GO" id="GO:0046677">
    <property type="term" value="P:response to antibiotic"/>
    <property type="evidence" value="ECO:0007669"/>
    <property type="project" value="UniProtKB-KW"/>
</dbReference>
<name>A0A0A7EBV5_ENTCL</name>
<dbReference type="EMBL" id="KJ668593">
    <property type="protein sequence ID" value="AIY63197.1"/>
    <property type="molecule type" value="Genomic_DNA"/>
</dbReference>
<evidence type="ECO:0000313" key="12">
    <source>
        <dbReference type="EMBL" id="AIY63197.1"/>
    </source>
</evidence>
<dbReference type="NCBIfam" id="NF012165">
    <property type="entry name" value="AAC_6p_set_A"/>
    <property type="match status" value="1"/>
</dbReference>
<dbReference type="GO" id="GO:0047663">
    <property type="term" value="F:aminoglycoside 6'-N-acetyltransferase activity"/>
    <property type="evidence" value="ECO:0007669"/>
    <property type="project" value="UniProtKB-EC"/>
</dbReference>
<dbReference type="InterPro" id="IPR030971">
    <property type="entry name" value="N6_acetyl_AAC6"/>
</dbReference>
<dbReference type="PANTHER" id="PTHR31438">
    <property type="entry name" value="LYSINE N-ACYLTRANSFERASE C17G9.06C-RELATED"/>
    <property type="match status" value="1"/>
</dbReference>
<keyword evidence="5" id="KW-0808">Transferase</keyword>
<gene>
    <name evidence="12" type="primary">aacA38</name>
</gene>
<dbReference type="EC" id="2.3.1.82" evidence="3"/>
<proteinExistence type="predicted"/>
<comment type="pathway">
    <text evidence="1">Siderophore biosynthesis.</text>
</comment>
<evidence type="ECO:0000256" key="4">
    <source>
        <dbReference type="ARBA" id="ARBA00017677"/>
    </source>
</evidence>
<keyword evidence="6" id="KW-0046">Antibiotic resistance</keyword>
<dbReference type="Pfam" id="PF13523">
    <property type="entry name" value="Acetyltransf_8"/>
    <property type="match status" value="1"/>
</dbReference>
<evidence type="ECO:0000259" key="11">
    <source>
        <dbReference type="PROSITE" id="PS51186"/>
    </source>
</evidence>
<feature type="domain" description="N-acetyltransferase" evidence="11">
    <location>
        <begin position="8"/>
        <end position="175"/>
    </location>
</feature>
<dbReference type="FunFam" id="3.40.630.30:FF:000025">
    <property type="entry name" value="Aminoglycoside acetyltransferase"/>
    <property type="match status" value="1"/>
</dbReference>
<sequence>MPTKAIAVTLRAMTEDDLPMLYDWLNRPHIVEWWGGEGQRPTLSDVVEHYRPRVLAEERVTPYIAMLGNEPIGYAQSYIALGSGEGWWQDETDPGVRGIDQSLANPLQLNKGLGTELVRSLVELLFLDPEVTKIQTDPAPTNHRAIRCYEKAGFVVQNTITTPDGPAVYMVQTRHDFERARCAA</sequence>
<comment type="catalytic activity">
    <reaction evidence="9">
        <text>kanamycin B + acetyl-CoA = N(6')-acetylkanamycin B + CoA + H(+)</text>
        <dbReference type="Rhea" id="RHEA:16449"/>
        <dbReference type="ChEBI" id="CHEBI:15378"/>
        <dbReference type="ChEBI" id="CHEBI:57287"/>
        <dbReference type="ChEBI" id="CHEBI:57288"/>
        <dbReference type="ChEBI" id="CHEBI:58390"/>
        <dbReference type="ChEBI" id="CHEBI:58549"/>
        <dbReference type="EC" id="2.3.1.82"/>
    </reaction>
</comment>